<feature type="compositionally biased region" description="Basic and acidic residues" evidence="1">
    <location>
        <begin position="1"/>
        <end position="11"/>
    </location>
</feature>
<evidence type="ECO:0000256" key="1">
    <source>
        <dbReference type="SAM" id="MobiDB-lite"/>
    </source>
</evidence>
<feature type="compositionally biased region" description="Polar residues" evidence="1">
    <location>
        <begin position="223"/>
        <end position="235"/>
    </location>
</feature>
<feature type="region of interest" description="Disordered" evidence="1">
    <location>
        <begin position="67"/>
        <end position="151"/>
    </location>
</feature>
<name>A0AA88MA30_TACVA</name>
<gene>
    <name evidence="2" type="ORF">Q7C36_016673</name>
</gene>
<evidence type="ECO:0000313" key="2">
    <source>
        <dbReference type="EMBL" id="KAK2831587.1"/>
    </source>
</evidence>
<comment type="caution">
    <text evidence="2">The sequence shown here is derived from an EMBL/GenBank/DDBJ whole genome shotgun (WGS) entry which is preliminary data.</text>
</comment>
<keyword evidence="3" id="KW-1185">Reference proteome</keyword>
<sequence>MSKNHDKEKDSCSNSSQDQNKPKLETLPDMGEYAVPRQSKTVSCPNSSTPASRKFFPSFISFLKGSIKSRQQKRSTSDNVSKAFPQASARCSTEETTPMEKSESDISHKPDSLCGGVTVSISPTEVSRPIMSWQREEREEMKRKAQREREQAARITKLGLDCNVADRDQHSTEHDLQPVSYSVIPFEHMPPENIDLEASESKNTDSFDLTESDASEVNEEVSENLTSGHASLSNENEGDQQNREDVLTELQTSTQEIRSDISDSTVFPNSETVSNPKTSTPTSRDILHPFSSFIKCHNEFQSRRRSTSDIDSITFPQASARSCATQETTLMDTVQIHKLCPRSKSESDISHQPAFPCVTEVSRPIMIWQREKRDEMKRKAQREREQAARITKLGLDRNVLENRDKHSTEHDLQHVSYSVIPFEHMPPENIDLEASESKNTDSFDLTEGDASEVNEEVSENLL</sequence>
<feature type="compositionally biased region" description="Acidic residues" evidence="1">
    <location>
        <begin position="444"/>
        <end position="462"/>
    </location>
</feature>
<feature type="region of interest" description="Disordered" evidence="1">
    <location>
        <begin position="426"/>
        <end position="462"/>
    </location>
</feature>
<feature type="compositionally biased region" description="Basic and acidic residues" evidence="1">
    <location>
        <begin position="98"/>
        <end position="111"/>
    </location>
</feature>
<proteinExistence type="predicted"/>
<dbReference type="EMBL" id="JAVHJS010000017">
    <property type="protein sequence ID" value="KAK2831587.1"/>
    <property type="molecule type" value="Genomic_DNA"/>
</dbReference>
<feature type="compositionally biased region" description="Polar residues" evidence="1">
    <location>
        <begin position="38"/>
        <end position="51"/>
    </location>
</feature>
<feature type="region of interest" description="Disordered" evidence="1">
    <location>
        <begin position="1"/>
        <end position="53"/>
    </location>
</feature>
<evidence type="ECO:0000313" key="3">
    <source>
        <dbReference type="Proteomes" id="UP001187315"/>
    </source>
</evidence>
<feature type="compositionally biased region" description="Basic and acidic residues" evidence="1">
    <location>
        <begin position="134"/>
        <end position="151"/>
    </location>
</feature>
<accession>A0AA88MA30</accession>
<dbReference type="AlphaFoldDB" id="A0AA88MA30"/>
<reference evidence="2" key="1">
    <citation type="submission" date="2023-08" db="EMBL/GenBank/DDBJ databases">
        <title>Pelteobagrus vachellii genome.</title>
        <authorList>
            <person name="Liu H."/>
        </authorList>
    </citation>
    <scope>NUCLEOTIDE SEQUENCE</scope>
    <source>
        <strain evidence="2">PRFRI_2022a</strain>
        <tissue evidence="2">Muscle</tissue>
    </source>
</reference>
<dbReference type="Proteomes" id="UP001187315">
    <property type="component" value="Unassembled WGS sequence"/>
</dbReference>
<organism evidence="2 3">
    <name type="scientific">Tachysurus vachellii</name>
    <name type="common">Darkbarbel catfish</name>
    <name type="synonym">Pelteobagrus vachellii</name>
    <dbReference type="NCBI Taxonomy" id="175792"/>
    <lineage>
        <taxon>Eukaryota</taxon>
        <taxon>Metazoa</taxon>
        <taxon>Chordata</taxon>
        <taxon>Craniata</taxon>
        <taxon>Vertebrata</taxon>
        <taxon>Euteleostomi</taxon>
        <taxon>Actinopterygii</taxon>
        <taxon>Neopterygii</taxon>
        <taxon>Teleostei</taxon>
        <taxon>Ostariophysi</taxon>
        <taxon>Siluriformes</taxon>
        <taxon>Bagridae</taxon>
        <taxon>Tachysurus</taxon>
    </lineage>
</organism>
<feature type="region of interest" description="Disordered" evidence="1">
    <location>
        <begin position="197"/>
        <end position="284"/>
    </location>
</feature>
<protein>
    <submittedName>
        <fullName evidence="2">Uncharacterized protein</fullName>
    </submittedName>
</protein>
<feature type="compositionally biased region" description="Polar residues" evidence="1">
    <location>
        <begin position="249"/>
        <end position="283"/>
    </location>
</feature>
<feature type="compositionally biased region" description="Acidic residues" evidence="1">
    <location>
        <begin position="208"/>
        <end position="222"/>
    </location>
</feature>